<proteinExistence type="inferred from homology"/>
<keyword evidence="10" id="KW-1185">Reference proteome</keyword>
<feature type="transmembrane region" description="Helical" evidence="7">
    <location>
        <begin position="306"/>
        <end position="327"/>
    </location>
</feature>
<dbReference type="GO" id="GO:0044874">
    <property type="term" value="P:lipoprotein localization to outer membrane"/>
    <property type="evidence" value="ECO:0007669"/>
    <property type="project" value="TreeGrafter"/>
</dbReference>
<sequence>MFTTVLYLSKRFGKAVRRTRFTRISYLLSIVAFVLATLAITLITSVLYSMQQFQKDRLLNYTPQIIVEFNQPLAKVNGETTPQLSQAMQELIQSPIAKDINQLNLYSGGQFFIQVNERILEAQVFGLDNDNPQTRQQLNTNTNAPLNIPPEVANFDLPRGQFTLAIPASVAHSYLLTIGDKVTLINSNKSTYLPTGFMPVMRQFTIAYIYNDASLNDTWYANLYDLARLNLTSNLQQINIFLKDPLQIEQVIPKLGLEAQANYSYSANPQTINGDKLGIVSASDWRQRYAVIFNAIKTEGRVTTTLTSLLIIIAILSCLITFSFIIVEKDRDIAILNVLGMPPAKLNQVFLAMVLGLLIRGNLISIVLFFCITHFWDKYNQYININIPLEINYPSIALTYLSCTAVIFLTTAIAGYFIIRIRPAQVLR</sequence>
<evidence type="ECO:0000256" key="6">
    <source>
        <dbReference type="ARBA" id="ARBA00023136"/>
    </source>
</evidence>
<accession>A0A3A1Y2L8</accession>
<protein>
    <recommendedName>
        <fullName evidence="8">ABC3 transporter permease C-terminal domain-containing protein</fullName>
    </recommendedName>
</protein>
<dbReference type="Pfam" id="PF02687">
    <property type="entry name" value="FtsX"/>
    <property type="match status" value="1"/>
</dbReference>
<evidence type="ECO:0000256" key="1">
    <source>
        <dbReference type="ARBA" id="ARBA00004651"/>
    </source>
</evidence>
<comment type="caution">
    <text evidence="9">The sequence shown here is derived from an EMBL/GenBank/DDBJ whole genome shotgun (WGS) entry which is preliminary data.</text>
</comment>
<dbReference type="InterPro" id="IPR051447">
    <property type="entry name" value="Lipoprotein-release_system"/>
</dbReference>
<comment type="similarity">
    <text evidence="2">Belongs to the ABC-4 integral membrane protein family. LolC/E subfamily.</text>
</comment>
<dbReference type="EMBL" id="NRHC01000088">
    <property type="protein sequence ID" value="RIY31556.1"/>
    <property type="molecule type" value="Genomic_DNA"/>
</dbReference>
<dbReference type="AlphaFoldDB" id="A0A3A1Y2L8"/>
<feature type="domain" description="ABC3 transporter permease C-terminal" evidence="8">
    <location>
        <begin position="307"/>
        <end position="422"/>
    </location>
</feature>
<evidence type="ECO:0000256" key="2">
    <source>
        <dbReference type="ARBA" id="ARBA00005236"/>
    </source>
</evidence>
<organism evidence="9 10">
    <name type="scientific">Psittacicella hinzii</name>
    <dbReference type="NCBI Taxonomy" id="2028575"/>
    <lineage>
        <taxon>Bacteria</taxon>
        <taxon>Pseudomonadati</taxon>
        <taxon>Pseudomonadota</taxon>
        <taxon>Gammaproteobacteria</taxon>
        <taxon>Pasteurellales</taxon>
        <taxon>Psittacicellaceae</taxon>
        <taxon>Psittacicella</taxon>
    </lineage>
</organism>
<keyword evidence="6 7" id="KW-0472">Membrane</keyword>
<feature type="transmembrane region" description="Helical" evidence="7">
    <location>
        <begin position="24"/>
        <end position="48"/>
    </location>
</feature>
<feature type="transmembrane region" description="Helical" evidence="7">
    <location>
        <begin position="348"/>
        <end position="376"/>
    </location>
</feature>
<evidence type="ECO:0000313" key="9">
    <source>
        <dbReference type="EMBL" id="RIY31556.1"/>
    </source>
</evidence>
<evidence type="ECO:0000256" key="4">
    <source>
        <dbReference type="ARBA" id="ARBA00022692"/>
    </source>
</evidence>
<dbReference type="PANTHER" id="PTHR30489:SF0">
    <property type="entry name" value="LIPOPROTEIN-RELEASING SYSTEM TRANSMEMBRANE PROTEIN LOLE"/>
    <property type="match status" value="1"/>
</dbReference>
<evidence type="ECO:0000313" key="10">
    <source>
        <dbReference type="Proteomes" id="UP000265691"/>
    </source>
</evidence>
<evidence type="ECO:0000256" key="5">
    <source>
        <dbReference type="ARBA" id="ARBA00022989"/>
    </source>
</evidence>
<comment type="subcellular location">
    <subcellularLocation>
        <location evidence="1">Cell membrane</location>
        <topology evidence="1">Multi-pass membrane protein</topology>
    </subcellularLocation>
</comment>
<dbReference type="PANTHER" id="PTHR30489">
    <property type="entry name" value="LIPOPROTEIN-RELEASING SYSTEM TRANSMEMBRANE PROTEIN LOLE"/>
    <property type="match status" value="1"/>
</dbReference>
<gene>
    <name evidence="9" type="ORF">CKF54_06465</name>
</gene>
<dbReference type="OrthoDB" id="9808461at2"/>
<evidence type="ECO:0000259" key="8">
    <source>
        <dbReference type="Pfam" id="PF02687"/>
    </source>
</evidence>
<keyword evidence="4 7" id="KW-0812">Transmembrane</keyword>
<evidence type="ECO:0000256" key="7">
    <source>
        <dbReference type="SAM" id="Phobius"/>
    </source>
</evidence>
<feature type="transmembrane region" description="Helical" evidence="7">
    <location>
        <begin position="396"/>
        <end position="419"/>
    </location>
</feature>
<name>A0A3A1Y2L8_9GAMM</name>
<dbReference type="GO" id="GO:0098797">
    <property type="term" value="C:plasma membrane protein complex"/>
    <property type="evidence" value="ECO:0007669"/>
    <property type="project" value="TreeGrafter"/>
</dbReference>
<evidence type="ECO:0000256" key="3">
    <source>
        <dbReference type="ARBA" id="ARBA00022475"/>
    </source>
</evidence>
<dbReference type="InterPro" id="IPR003838">
    <property type="entry name" value="ABC3_permease_C"/>
</dbReference>
<dbReference type="Proteomes" id="UP000265691">
    <property type="component" value="Unassembled WGS sequence"/>
</dbReference>
<dbReference type="RefSeq" id="WP_119525545.1">
    <property type="nucleotide sequence ID" value="NZ_NRHC01000088.1"/>
</dbReference>
<keyword evidence="3" id="KW-1003">Cell membrane</keyword>
<keyword evidence="5 7" id="KW-1133">Transmembrane helix</keyword>
<reference evidence="9 10" key="1">
    <citation type="submission" date="2017-08" db="EMBL/GenBank/DDBJ databases">
        <title>Reclassification of Bisgaard taxon 37 and 44.</title>
        <authorList>
            <person name="Christensen H."/>
        </authorList>
    </citation>
    <scope>NUCLEOTIDE SEQUENCE [LARGE SCALE GENOMIC DNA]</scope>
    <source>
        <strain evidence="9 10">B96_3</strain>
    </source>
</reference>